<keyword evidence="1" id="KW-1133">Transmembrane helix</keyword>
<protein>
    <submittedName>
        <fullName evidence="2">Uncharacterized protein</fullName>
    </submittedName>
</protein>
<dbReference type="EMBL" id="KZ679128">
    <property type="protein sequence ID" value="PTB79273.1"/>
    <property type="molecule type" value="Genomic_DNA"/>
</dbReference>
<gene>
    <name evidence="2" type="ORF">M440DRAFT_233144</name>
</gene>
<feature type="transmembrane region" description="Helical" evidence="1">
    <location>
        <begin position="42"/>
        <end position="66"/>
    </location>
</feature>
<organism evidence="2 3">
    <name type="scientific">Trichoderma longibrachiatum ATCC 18648</name>
    <dbReference type="NCBI Taxonomy" id="983965"/>
    <lineage>
        <taxon>Eukaryota</taxon>
        <taxon>Fungi</taxon>
        <taxon>Dikarya</taxon>
        <taxon>Ascomycota</taxon>
        <taxon>Pezizomycotina</taxon>
        <taxon>Sordariomycetes</taxon>
        <taxon>Hypocreomycetidae</taxon>
        <taxon>Hypocreales</taxon>
        <taxon>Hypocreaceae</taxon>
        <taxon>Trichoderma</taxon>
    </lineage>
</organism>
<accession>A0A2T4CCI2</accession>
<dbReference type="AlphaFoldDB" id="A0A2T4CCI2"/>
<keyword evidence="3" id="KW-1185">Reference proteome</keyword>
<evidence type="ECO:0000256" key="1">
    <source>
        <dbReference type="SAM" id="Phobius"/>
    </source>
</evidence>
<sequence length="79" mass="9802">MDRTIALLWAIRFFYSILIYLFFFSFKLFFFSFKLFFSSGFFFFFFFFFFFLFLFIDGFPLVVLLLCEIMHRCRCLAAD</sequence>
<evidence type="ECO:0000313" key="2">
    <source>
        <dbReference type="EMBL" id="PTB79273.1"/>
    </source>
</evidence>
<proteinExistence type="predicted"/>
<keyword evidence="1" id="KW-0472">Membrane</keyword>
<name>A0A2T4CCI2_TRILO</name>
<reference evidence="2 3" key="1">
    <citation type="submission" date="2016-07" db="EMBL/GenBank/DDBJ databases">
        <title>Multiple horizontal gene transfer events from other fungi enriched the ability of initially mycotrophic Trichoderma (Ascomycota) to feed on dead plant biomass.</title>
        <authorList>
            <consortium name="DOE Joint Genome Institute"/>
            <person name="Aerts A."/>
            <person name="Atanasova L."/>
            <person name="Chenthamara K."/>
            <person name="Zhang J."/>
            <person name="Grujic M."/>
            <person name="Henrissat B."/>
            <person name="Kuo A."/>
            <person name="Salamov A."/>
            <person name="Lipzen A."/>
            <person name="Labutti K."/>
            <person name="Barry K."/>
            <person name="Miao Y."/>
            <person name="Rahimi M.J."/>
            <person name="Shen Q."/>
            <person name="Grigoriev I.V."/>
            <person name="Kubicek C.P."/>
            <person name="Druzhinina I.S."/>
        </authorList>
    </citation>
    <scope>NUCLEOTIDE SEQUENCE [LARGE SCALE GENOMIC DNA]</scope>
    <source>
        <strain evidence="2 3">ATCC 18648</strain>
    </source>
</reference>
<keyword evidence="1" id="KW-0812">Transmembrane</keyword>
<dbReference type="Proteomes" id="UP000240760">
    <property type="component" value="Unassembled WGS sequence"/>
</dbReference>
<evidence type="ECO:0000313" key="3">
    <source>
        <dbReference type="Proteomes" id="UP000240760"/>
    </source>
</evidence>
<feature type="transmembrane region" description="Helical" evidence="1">
    <location>
        <begin position="7"/>
        <end position="30"/>
    </location>
</feature>